<dbReference type="AlphaFoldDB" id="W0EDM6"/>
<dbReference type="eggNOG" id="ENOG5033JQF">
    <property type="taxonomic scope" value="Bacteria"/>
</dbReference>
<accession>W0EDM6</accession>
<evidence type="ECO:0000313" key="2">
    <source>
        <dbReference type="Proteomes" id="UP000010847"/>
    </source>
</evidence>
<dbReference type="OrthoDB" id="1798053at2"/>
<name>W0EDM6_9FIRM</name>
<sequence>MRMRPYRRPMQPIHKLNFERMLIRFMVLASVLLVVAQIGLGLARDPVDFYIAMAQKIEAPPIEVLSQVSPENWVITLKATPAAPVRVLQNGKLLGTLSRGQLEITPQSGTLQLDGTSVSQIVRVQITNRDPQLHEPRLNQSFIVEKNVQNLRISP</sequence>
<reference evidence="1 2" key="1">
    <citation type="submission" date="2013-12" db="EMBL/GenBank/DDBJ databases">
        <authorList>
            <consortium name="DOE Joint Genome Institute"/>
            <person name="Smidt H."/>
            <person name="Huntemann M."/>
            <person name="Han J."/>
            <person name="Chen A."/>
            <person name="Kyrpides N."/>
            <person name="Mavromatis K."/>
            <person name="Markowitz V."/>
            <person name="Palaniappan K."/>
            <person name="Ivanova N."/>
            <person name="Schaumberg A."/>
            <person name="Pati A."/>
            <person name="Liolios K."/>
            <person name="Nordberg H.P."/>
            <person name="Cantor M.N."/>
            <person name="Hua S.X."/>
            <person name="Woyke T."/>
        </authorList>
    </citation>
    <scope>NUCLEOTIDE SEQUENCE [LARGE SCALE GENOMIC DNA]</scope>
    <source>
        <strain evidence="2">DSM 15288</strain>
    </source>
</reference>
<dbReference type="HOGENOM" id="CLU_123242_0_0_9"/>
<dbReference type="Proteomes" id="UP000010847">
    <property type="component" value="Chromosome"/>
</dbReference>
<evidence type="ECO:0000313" key="1">
    <source>
        <dbReference type="EMBL" id="AHF07294.1"/>
    </source>
</evidence>
<dbReference type="KEGG" id="dmt:DESME_09850"/>
<keyword evidence="2" id="KW-1185">Reference proteome</keyword>
<dbReference type="EMBL" id="CP007032">
    <property type="protein sequence ID" value="AHF07294.1"/>
    <property type="molecule type" value="Genomic_DNA"/>
</dbReference>
<dbReference type="STRING" id="871968.DESME_09850"/>
<organism evidence="1 2">
    <name type="scientific">Desulfitobacterium metallireducens DSM 15288</name>
    <dbReference type="NCBI Taxonomy" id="871968"/>
    <lineage>
        <taxon>Bacteria</taxon>
        <taxon>Bacillati</taxon>
        <taxon>Bacillota</taxon>
        <taxon>Clostridia</taxon>
        <taxon>Eubacteriales</taxon>
        <taxon>Desulfitobacteriaceae</taxon>
        <taxon>Desulfitobacterium</taxon>
    </lineage>
</organism>
<proteinExistence type="predicted"/>
<gene>
    <name evidence="1" type="ORF">DESME_09850</name>
</gene>
<protein>
    <submittedName>
        <fullName evidence="1">Uncharacterized protein</fullName>
    </submittedName>
</protein>